<sequence>MLKAIRLIAKIPYFLMMRSRLLTRSDAYWEKRVGDRAPEIDGRRLKPRAQGLIELQERLSIPSQHWTPALLRNGYDKSVEMFDGPRPEVRQVRDMDISLPGRTLAARLYDNEATGQEARPCLVYFHGGGFVIGGLESHDGLCRKLARELAHPVLAIDYRLGPENRFPAAMEDALDVWRWVQENAADLNLDPAALSVAGDSAGAALSLLVAAWASRGEVGARPRSLGLIYPPLALVHDTPSRDRLKDEKVILTGELLEWFMAHFVSEDMAEGHPYLAPLDYAVAGNLPPAWILTCGFDPLRDDGEMIRDRLRHLGARVEHTEYPDLYHGFIGASALFSEVDDMVKSLSRFMTETGESAKPGVPAPEPVE</sequence>
<comment type="caution">
    <text evidence="3">The sequence shown here is derived from an EMBL/GenBank/DDBJ whole genome shotgun (WGS) entry which is preliminary data.</text>
</comment>
<protein>
    <recommendedName>
        <fullName evidence="2">Alpha/beta hydrolase fold-3 domain-containing protein</fullName>
    </recommendedName>
</protein>
<keyword evidence="1" id="KW-0378">Hydrolase</keyword>
<evidence type="ECO:0000256" key="1">
    <source>
        <dbReference type="ARBA" id="ARBA00022801"/>
    </source>
</evidence>
<evidence type="ECO:0000313" key="3">
    <source>
        <dbReference type="EMBL" id="GLQ07793.1"/>
    </source>
</evidence>
<dbReference type="RefSeq" id="WP_169562068.1">
    <property type="nucleotide sequence ID" value="NZ_BSNF01000010.1"/>
</dbReference>
<evidence type="ECO:0000313" key="4">
    <source>
        <dbReference type="Proteomes" id="UP001161409"/>
    </source>
</evidence>
<gene>
    <name evidence="3" type="ORF">GCM10007924_30150</name>
</gene>
<organism evidence="3 4">
    <name type="scientific">Sneathiella chinensis</name>
    <dbReference type="NCBI Taxonomy" id="349750"/>
    <lineage>
        <taxon>Bacteria</taxon>
        <taxon>Pseudomonadati</taxon>
        <taxon>Pseudomonadota</taxon>
        <taxon>Alphaproteobacteria</taxon>
        <taxon>Sneathiellales</taxon>
        <taxon>Sneathiellaceae</taxon>
        <taxon>Sneathiella</taxon>
    </lineage>
</organism>
<dbReference type="EMBL" id="BSNF01000010">
    <property type="protein sequence ID" value="GLQ07793.1"/>
    <property type="molecule type" value="Genomic_DNA"/>
</dbReference>
<dbReference type="InterPro" id="IPR029058">
    <property type="entry name" value="AB_hydrolase_fold"/>
</dbReference>
<reference evidence="3" key="2">
    <citation type="submission" date="2023-01" db="EMBL/GenBank/DDBJ databases">
        <title>Draft genome sequence of Sneathiella chinensis strain NBRC 103408.</title>
        <authorList>
            <person name="Sun Q."/>
            <person name="Mori K."/>
        </authorList>
    </citation>
    <scope>NUCLEOTIDE SEQUENCE</scope>
    <source>
        <strain evidence="3">NBRC 103408</strain>
    </source>
</reference>
<reference evidence="3" key="1">
    <citation type="journal article" date="2014" name="Int. J. Syst. Evol. Microbiol.">
        <title>Complete genome of a new Firmicutes species belonging to the dominant human colonic microbiota ('Ruminococcus bicirculans') reveals two chromosomes and a selective capacity to utilize plant glucans.</title>
        <authorList>
            <consortium name="NISC Comparative Sequencing Program"/>
            <person name="Wegmann U."/>
            <person name="Louis P."/>
            <person name="Goesmann A."/>
            <person name="Henrissat B."/>
            <person name="Duncan S.H."/>
            <person name="Flint H.J."/>
        </authorList>
    </citation>
    <scope>NUCLEOTIDE SEQUENCE</scope>
    <source>
        <strain evidence="3">NBRC 103408</strain>
    </source>
</reference>
<dbReference type="Proteomes" id="UP001161409">
    <property type="component" value="Unassembled WGS sequence"/>
</dbReference>
<evidence type="ECO:0000259" key="2">
    <source>
        <dbReference type="Pfam" id="PF07859"/>
    </source>
</evidence>
<accession>A0ABQ5U7B5</accession>
<dbReference type="SUPFAM" id="SSF53474">
    <property type="entry name" value="alpha/beta-Hydrolases"/>
    <property type="match status" value="1"/>
</dbReference>
<proteinExistence type="predicted"/>
<dbReference type="PANTHER" id="PTHR48081:SF8">
    <property type="entry name" value="ALPHA_BETA HYDROLASE FOLD-3 DOMAIN-CONTAINING PROTEIN-RELATED"/>
    <property type="match status" value="1"/>
</dbReference>
<feature type="domain" description="Alpha/beta hydrolase fold-3" evidence="2">
    <location>
        <begin position="122"/>
        <end position="330"/>
    </location>
</feature>
<name>A0ABQ5U7B5_9PROT</name>
<dbReference type="PANTHER" id="PTHR48081">
    <property type="entry name" value="AB HYDROLASE SUPERFAMILY PROTEIN C4A8.06C"/>
    <property type="match status" value="1"/>
</dbReference>
<dbReference type="Pfam" id="PF07859">
    <property type="entry name" value="Abhydrolase_3"/>
    <property type="match status" value="1"/>
</dbReference>
<dbReference type="InterPro" id="IPR013094">
    <property type="entry name" value="AB_hydrolase_3"/>
</dbReference>
<dbReference type="Gene3D" id="3.40.50.1820">
    <property type="entry name" value="alpha/beta hydrolase"/>
    <property type="match status" value="1"/>
</dbReference>
<dbReference type="InterPro" id="IPR050300">
    <property type="entry name" value="GDXG_lipolytic_enzyme"/>
</dbReference>
<keyword evidence="4" id="KW-1185">Reference proteome</keyword>